<dbReference type="InterPro" id="IPR027414">
    <property type="entry name" value="GH95_N_dom"/>
</dbReference>
<organism evidence="3 4">
    <name type="scientific">Nonomuraea montanisoli</name>
    <dbReference type="NCBI Taxonomy" id="2741721"/>
    <lineage>
        <taxon>Bacteria</taxon>
        <taxon>Bacillati</taxon>
        <taxon>Actinomycetota</taxon>
        <taxon>Actinomycetes</taxon>
        <taxon>Streptosporangiales</taxon>
        <taxon>Streptosporangiaceae</taxon>
        <taxon>Nonomuraea</taxon>
    </lineage>
</organism>
<keyword evidence="4" id="KW-1185">Reference proteome</keyword>
<accession>A0A7Y6IGW3</accession>
<sequence length="73" mass="7826">MPLPLLTRSGDPLAHRFTMPDPPATDWETQALPIGNGPLAAKVFGGVATEQLQFNGRTDLLPAPRRSAEHAIP</sequence>
<evidence type="ECO:0000313" key="3">
    <source>
        <dbReference type="EMBL" id="NUW38010.1"/>
    </source>
</evidence>
<dbReference type="GO" id="GO:0016787">
    <property type="term" value="F:hydrolase activity"/>
    <property type="evidence" value="ECO:0007669"/>
    <property type="project" value="UniProtKB-KW"/>
</dbReference>
<gene>
    <name evidence="3" type="ORF">HTZ77_42425</name>
</gene>
<evidence type="ECO:0000313" key="4">
    <source>
        <dbReference type="Proteomes" id="UP000586042"/>
    </source>
</evidence>
<dbReference type="AlphaFoldDB" id="A0A7Y6IGW3"/>
<dbReference type="Pfam" id="PF14498">
    <property type="entry name" value="Glyco_hyd_65N_2"/>
    <property type="match status" value="1"/>
</dbReference>
<name>A0A7Y6IGW3_9ACTN</name>
<protein>
    <submittedName>
        <fullName evidence="3">Glycoside hydrolase N-terminal domain-containing protein</fullName>
    </submittedName>
</protein>
<dbReference type="EMBL" id="JABWGN010000025">
    <property type="protein sequence ID" value="NUW38010.1"/>
    <property type="molecule type" value="Genomic_DNA"/>
</dbReference>
<dbReference type="Proteomes" id="UP000586042">
    <property type="component" value="Unassembled WGS sequence"/>
</dbReference>
<feature type="region of interest" description="Disordered" evidence="1">
    <location>
        <begin position="1"/>
        <end position="22"/>
    </location>
</feature>
<comment type="caution">
    <text evidence="3">The sequence shown here is derived from an EMBL/GenBank/DDBJ whole genome shotgun (WGS) entry which is preliminary data.</text>
</comment>
<reference evidence="3 4" key="1">
    <citation type="submission" date="2020-06" db="EMBL/GenBank/DDBJ databases">
        <title>Nonomuraea sp. SMC257, a novel actinomycete isolated from soil.</title>
        <authorList>
            <person name="Chanama M."/>
        </authorList>
    </citation>
    <scope>NUCLEOTIDE SEQUENCE [LARGE SCALE GENOMIC DNA]</scope>
    <source>
        <strain evidence="3 4">SMC257</strain>
    </source>
</reference>
<proteinExistence type="predicted"/>
<dbReference type="Gene3D" id="2.70.98.50">
    <property type="entry name" value="putative glycoside hydrolase family protein from bacillus halodurans"/>
    <property type="match status" value="1"/>
</dbReference>
<feature type="domain" description="Glycosyl hydrolase family 95 N-terminal" evidence="2">
    <location>
        <begin position="21"/>
        <end position="57"/>
    </location>
</feature>
<keyword evidence="3" id="KW-0378">Hydrolase</keyword>
<evidence type="ECO:0000256" key="1">
    <source>
        <dbReference type="SAM" id="MobiDB-lite"/>
    </source>
</evidence>
<evidence type="ECO:0000259" key="2">
    <source>
        <dbReference type="Pfam" id="PF14498"/>
    </source>
</evidence>